<dbReference type="AlphaFoldDB" id="A0A8K1RBY7"/>
<dbReference type="EMBL" id="MW411847">
    <property type="protein sequence ID" value="UEK51625.1"/>
    <property type="molecule type" value="mRNA"/>
</dbReference>
<evidence type="ECO:0000313" key="7">
    <source>
        <dbReference type="EMBL" id="UEK51625.1"/>
    </source>
</evidence>
<feature type="signal peptide" evidence="4">
    <location>
        <begin position="1"/>
        <end position="20"/>
    </location>
</feature>
<accession>A0A8K1RBY7</accession>
<keyword evidence="3" id="KW-0964">Secreted</keyword>
<keyword evidence="4" id="KW-0732">Signal</keyword>
<dbReference type="Pfam" id="PF02221">
    <property type="entry name" value="E1_DerP2_DerF2"/>
    <property type="match status" value="1"/>
</dbReference>
<dbReference type="Gene3D" id="2.60.40.770">
    <property type="match status" value="1"/>
</dbReference>
<feature type="chain" id="PRO_5035392311" evidence="4">
    <location>
        <begin position="21"/>
        <end position="148"/>
    </location>
</feature>
<evidence type="ECO:0000256" key="3">
    <source>
        <dbReference type="ARBA" id="ARBA00022525"/>
    </source>
</evidence>
<dbReference type="SMART" id="SM00737">
    <property type="entry name" value="ML"/>
    <property type="match status" value="1"/>
</dbReference>
<dbReference type="FunFam" id="2.60.40.770:FF:000001">
    <property type="entry name" value="NPC intracellular cholesterol transporter 2"/>
    <property type="match status" value="1"/>
</dbReference>
<evidence type="ECO:0000259" key="5">
    <source>
        <dbReference type="SMART" id="SM00737"/>
    </source>
</evidence>
<dbReference type="EMBL" id="MW411851">
    <property type="protein sequence ID" value="UEK51629.1"/>
    <property type="molecule type" value="mRNA"/>
</dbReference>
<dbReference type="EMBL" id="MW411846">
    <property type="protein sequence ID" value="UEK51624.1"/>
    <property type="molecule type" value="mRNA"/>
</dbReference>
<evidence type="ECO:0000313" key="9">
    <source>
        <dbReference type="EMBL" id="UEK51628.1"/>
    </source>
</evidence>
<dbReference type="GO" id="GO:0005576">
    <property type="term" value="C:extracellular region"/>
    <property type="evidence" value="ECO:0007669"/>
    <property type="project" value="UniProtKB-SubCell"/>
</dbReference>
<protein>
    <submittedName>
        <fullName evidence="9">MD2-LarExt-type isoform 1</fullName>
    </submittedName>
    <submittedName>
        <fullName evidence="10">MD2-LarExt-type isoform 2</fullName>
    </submittedName>
    <submittedName>
        <fullName evidence="6">MD2-LarExt-type isoform 3</fullName>
    </submittedName>
    <submittedName>
        <fullName evidence="7">MD2-LarExt-type isoform 4</fullName>
    </submittedName>
    <submittedName>
        <fullName evidence="8">MD2-LarExt-type isoform 5</fullName>
    </submittedName>
</protein>
<comment type="subcellular location">
    <subcellularLocation>
        <location evidence="1">Secreted</location>
    </subcellularLocation>
</comment>
<reference evidence="8" key="1">
    <citation type="submission" date="2020-12" db="EMBL/GenBank/DDBJ databases">
        <title>Barnacle with a root-like body: structural and transcriptomic signatures of the interna, endoparasitic structure of the parasitic barnacle Sacculina yatsui.</title>
        <authorList>
            <person name="Wong Y.H."/>
            <person name="Okano K."/>
            <person name="Oguro-Okano M."/>
        </authorList>
    </citation>
    <scope>NUCLEOTIDE SEQUENCE</scope>
</reference>
<dbReference type="InterPro" id="IPR003172">
    <property type="entry name" value="ML_dom"/>
</dbReference>
<feature type="domain" description="MD-2-related lipid-recognition" evidence="5">
    <location>
        <begin position="24"/>
        <end position="145"/>
    </location>
</feature>
<name>A0A8K1RBY7_9CRUS</name>
<sequence>MMRVQMLILVVGLFVVHCHATEIYEDCGSSAEITRLEVTGCKRPPCELRRGTNVTLAAQFKPKTSVGKLRGEIGGVIRGIKFPFKKDEEVCRHLVKGQCSSESSEPFLYIAVFGVPAFAPTIRVGAQWTIKNEHGDTVVCVTIPSVIK</sequence>
<dbReference type="EMBL" id="MW411849">
    <property type="protein sequence ID" value="UEK51627.1"/>
    <property type="molecule type" value="mRNA"/>
</dbReference>
<dbReference type="SUPFAM" id="SSF81296">
    <property type="entry name" value="E set domains"/>
    <property type="match status" value="1"/>
</dbReference>
<dbReference type="InterPro" id="IPR014756">
    <property type="entry name" value="Ig_E-set"/>
</dbReference>
<dbReference type="EMBL" id="MW411850">
    <property type="protein sequence ID" value="UEK51628.1"/>
    <property type="molecule type" value="mRNA"/>
</dbReference>
<evidence type="ECO:0000313" key="8">
    <source>
        <dbReference type="EMBL" id="UEK51627.1"/>
    </source>
</evidence>
<proteinExistence type="evidence at transcript level"/>
<evidence type="ECO:0000313" key="6">
    <source>
        <dbReference type="EMBL" id="UEK51624.1"/>
    </source>
</evidence>
<organism evidence="8">
    <name type="scientific">Parasacculina yatsui</name>
    <dbReference type="NCBI Taxonomy" id="2836420"/>
    <lineage>
        <taxon>Eukaryota</taxon>
        <taxon>Metazoa</taxon>
        <taxon>Ecdysozoa</taxon>
        <taxon>Arthropoda</taxon>
        <taxon>Crustacea</taxon>
        <taxon>Multicrustacea</taxon>
        <taxon>Cirripedia</taxon>
        <taxon>Rhizocephala</taxon>
        <taxon>Polyascidae</taxon>
        <taxon>Parasacculina</taxon>
    </lineage>
</organism>
<evidence type="ECO:0000313" key="10">
    <source>
        <dbReference type="EMBL" id="UEK51629.1"/>
    </source>
</evidence>
<evidence type="ECO:0000256" key="1">
    <source>
        <dbReference type="ARBA" id="ARBA00004613"/>
    </source>
</evidence>
<evidence type="ECO:0000256" key="4">
    <source>
        <dbReference type="SAM" id="SignalP"/>
    </source>
</evidence>
<evidence type="ECO:0000256" key="2">
    <source>
        <dbReference type="ARBA" id="ARBA00006370"/>
    </source>
</evidence>
<comment type="similarity">
    <text evidence="2">Belongs to the NPC2 family.</text>
</comment>